<feature type="region of interest" description="Disordered" evidence="6">
    <location>
        <begin position="156"/>
        <end position="222"/>
    </location>
</feature>
<feature type="domain" description="Alpha-type protein kinase" evidence="7">
    <location>
        <begin position="1"/>
        <end position="147"/>
    </location>
</feature>
<evidence type="ECO:0000313" key="8">
    <source>
        <dbReference type="Ensembl" id="ENSNMLP00000021127.1"/>
    </source>
</evidence>
<keyword evidence="2" id="KW-0808">Transferase</keyword>
<dbReference type="GO" id="GO:0005634">
    <property type="term" value="C:nucleus"/>
    <property type="evidence" value="ECO:0007669"/>
    <property type="project" value="TreeGrafter"/>
</dbReference>
<sequence>MIREYCKIFAAEARVIDNFGSALEVVSQYLMYRPANSVPYATVEPDLLGSYETYCWVDAGGKLNSKGVSEAEQKCCTLQHWLHEWTHSNLLLTRLEGVDFKLTNIKVATKSKGYQGLSERASPELLEQFLTHHQCNYYCGLLGLWPLKSMDSLQTPSKIKGSRSPLLNRKLSIGSGSPHVQKKASLSPHSQRKAGSSPKAPRKSQDRDNGNSAEKNRAVDSR</sequence>
<evidence type="ECO:0000256" key="3">
    <source>
        <dbReference type="ARBA" id="ARBA00022777"/>
    </source>
</evidence>
<dbReference type="PANTHER" id="PTHR47091:SF1">
    <property type="entry name" value="ALPHA-PROTEIN KINASE 3"/>
    <property type="match status" value="1"/>
</dbReference>
<evidence type="ECO:0000256" key="6">
    <source>
        <dbReference type="SAM" id="MobiDB-lite"/>
    </source>
</evidence>
<protein>
    <recommendedName>
        <fullName evidence="7">Alpha-type protein kinase domain-containing protein</fullName>
    </recommendedName>
</protein>
<proteinExistence type="predicted"/>
<dbReference type="InterPro" id="IPR004166">
    <property type="entry name" value="a-kinase_dom"/>
</dbReference>
<organism evidence="8 9">
    <name type="scientific">Neogobius melanostomus</name>
    <name type="common">round goby</name>
    <dbReference type="NCBI Taxonomy" id="47308"/>
    <lineage>
        <taxon>Eukaryota</taxon>
        <taxon>Metazoa</taxon>
        <taxon>Chordata</taxon>
        <taxon>Craniata</taxon>
        <taxon>Vertebrata</taxon>
        <taxon>Euteleostomi</taxon>
        <taxon>Actinopterygii</taxon>
        <taxon>Neopterygii</taxon>
        <taxon>Teleostei</taxon>
        <taxon>Neoteleostei</taxon>
        <taxon>Acanthomorphata</taxon>
        <taxon>Gobiaria</taxon>
        <taxon>Gobiiformes</taxon>
        <taxon>Gobioidei</taxon>
        <taxon>Gobiidae</taxon>
        <taxon>Benthophilinae</taxon>
        <taxon>Neogobiini</taxon>
        <taxon>Neogobius</taxon>
    </lineage>
</organism>
<dbReference type="GO" id="GO:0055013">
    <property type="term" value="P:cardiac muscle cell development"/>
    <property type="evidence" value="ECO:0007669"/>
    <property type="project" value="TreeGrafter"/>
</dbReference>
<evidence type="ECO:0000256" key="5">
    <source>
        <dbReference type="ARBA" id="ARBA00023319"/>
    </source>
</evidence>
<dbReference type="AlphaFoldDB" id="A0A8C6TI90"/>
<dbReference type="Pfam" id="PF02816">
    <property type="entry name" value="Alpha_kinase"/>
    <property type="match status" value="1"/>
</dbReference>
<evidence type="ECO:0000313" key="9">
    <source>
        <dbReference type="Proteomes" id="UP000694523"/>
    </source>
</evidence>
<name>A0A8C6TI90_9GOBI</name>
<keyword evidence="3" id="KW-0418">Kinase</keyword>
<evidence type="ECO:0000256" key="4">
    <source>
        <dbReference type="ARBA" id="ARBA00023157"/>
    </source>
</evidence>
<dbReference type="Gene3D" id="3.20.200.10">
    <property type="entry name" value="MHCK/EF2 kinase"/>
    <property type="match status" value="1"/>
</dbReference>
<keyword evidence="5" id="KW-0393">Immunoglobulin domain</keyword>
<keyword evidence="1" id="KW-0723">Serine/threonine-protein kinase</keyword>
<evidence type="ECO:0000256" key="2">
    <source>
        <dbReference type="ARBA" id="ARBA00022679"/>
    </source>
</evidence>
<dbReference type="GO" id="GO:0004674">
    <property type="term" value="F:protein serine/threonine kinase activity"/>
    <property type="evidence" value="ECO:0007669"/>
    <property type="project" value="UniProtKB-KW"/>
</dbReference>
<dbReference type="PROSITE" id="PS51158">
    <property type="entry name" value="ALPHA_KINASE"/>
    <property type="match status" value="1"/>
</dbReference>
<keyword evidence="4" id="KW-1015">Disulfide bond</keyword>
<dbReference type="InterPro" id="IPR011009">
    <property type="entry name" value="Kinase-like_dom_sf"/>
</dbReference>
<dbReference type="Proteomes" id="UP000694523">
    <property type="component" value="Unplaced"/>
</dbReference>
<dbReference type="Ensembl" id="ENSNMLT00000023698.1">
    <property type="protein sequence ID" value="ENSNMLP00000021127.1"/>
    <property type="gene ID" value="ENSNMLG00000013750.1"/>
</dbReference>
<reference evidence="8" key="1">
    <citation type="submission" date="2025-08" db="UniProtKB">
        <authorList>
            <consortium name="Ensembl"/>
        </authorList>
    </citation>
    <scope>IDENTIFICATION</scope>
</reference>
<evidence type="ECO:0000256" key="1">
    <source>
        <dbReference type="ARBA" id="ARBA00022527"/>
    </source>
</evidence>
<dbReference type="SUPFAM" id="SSF56112">
    <property type="entry name" value="Protein kinase-like (PK-like)"/>
    <property type="match status" value="1"/>
</dbReference>
<accession>A0A8C6TI90</accession>
<reference evidence="8" key="2">
    <citation type="submission" date="2025-09" db="UniProtKB">
        <authorList>
            <consortium name="Ensembl"/>
        </authorList>
    </citation>
    <scope>IDENTIFICATION</scope>
</reference>
<evidence type="ECO:0000259" key="7">
    <source>
        <dbReference type="PROSITE" id="PS51158"/>
    </source>
</evidence>
<keyword evidence="9" id="KW-1185">Reference proteome</keyword>
<dbReference type="PANTHER" id="PTHR47091">
    <property type="entry name" value="ALPHA-PROTEIN KINASE 2-RELATED"/>
    <property type="match status" value="1"/>
</dbReference>
<feature type="compositionally biased region" description="Basic and acidic residues" evidence="6">
    <location>
        <begin position="203"/>
        <end position="222"/>
    </location>
</feature>
<dbReference type="GO" id="GO:0005524">
    <property type="term" value="F:ATP binding"/>
    <property type="evidence" value="ECO:0007669"/>
    <property type="project" value="InterPro"/>
</dbReference>